<dbReference type="RefSeq" id="WP_175043154.1">
    <property type="nucleotide sequence ID" value="NZ_CABVQI010000004.1"/>
</dbReference>
<sequence>MAAKKPSFFAQMRTIAWLHEAQRQTGATGLTSLANRYAKLTEGKLKATLAQREFKQYAHGKSAPSDDTAKEVEQFLPGTLAVFCLGPQDGGKLLPFWQALGGDPECVQIAIETFDQERIGAMMAESAPFYDIMMEIVGRLGVPEEEILQGMLKGGFPADESNVVAAAYLNGTVTISLRLLVALIAVWRRSIEINTEVPFMGYVMFGLMHKAIYDLLDPWDIAKHIVTYMNDLINRSFLRLVAIHNRATGKIASADEDDAVEPTA</sequence>
<evidence type="ECO:0000313" key="1">
    <source>
        <dbReference type="EMBL" id="VWC65655.1"/>
    </source>
</evidence>
<dbReference type="Proteomes" id="UP000494274">
    <property type="component" value="Unassembled WGS sequence"/>
</dbReference>
<gene>
    <name evidence="1" type="ORF">BLA18112_01523</name>
</gene>
<proteinExistence type="predicted"/>
<evidence type="ECO:0000313" key="2">
    <source>
        <dbReference type="Proteomes" id="UP000494274"/>
    </source>
</evidence>
<name>A0A6P2TP91_BURL3</name>
<protein>
    <submittedName>
        <fullName evidence="1">Uncharacterized protein</fullName>
    </submittedName>
</protein>
<accession>A0A6P2TP91</accession>
<dbReference type="AlphaFoldDB" id="A0A6P2TP91"/>
<reference evidence="1 2" key="1">
    <citation type="submission" date="2019-09" db="EMBL/GenBank/DDBJ databases">
        <authorList>
            <person name="Depoorter E."/>
        </authorList>
    </citation>
    <scope>NUCLEOTIDE SEQUENCE [LARGE SCALE GENOMIC DNA]</scope>
    <source>
        <strain evidence="1">R-18112</strain>
    </source>
</reference>
<dbReference type="EMBL" id="CABVQI010000004">
    <property type="protein sequence ID" value="VWC65655.1"/>
    <property type="molecule type" value="Genomic_DNA"/>
</dbReference>
<organism evidence="1 2">
    <name type="scientific">Burkholderia lata (strain ATCC 17760 / DSM 23089 / LMG 22485 / NCIMB 9086 / R18194 / 383)</name>
    <dbReference type="NCBI Taxonomy" id="482957"/>
    <lineage>
        <taxon>Bacteria</taxon>
        <taxon>Pseudomonadati</taxon>
        <taxon>Pseudomonadota</taxon>
        <taxon>Betaproteobacteria</taxon>
        <taxon>Burkholderiales</taxon>
        <taxon>Burkholderiaceae</taxon>
        <taxon>Burkholderia</taxon>
        <taxon>Burkholderia cepacia complex</taxon>
    </lineage>
</organism>